<dbReference type="PANTHER" id="PTHR30069">
    <property type="entry name" value="TONB-DEPENDENT OUTER MEMBRANE RECEPTOR"/>
    <property type="match status" value="1"/>
</dbReference>
<gene>
    <name evidence="15" type="ORF">EDD80_104214</name>
</gene>
<evidence type="ECO:0000256" key="3">
    <source>
        <dbReference type="ARBA" id="ARBA00022452"/>
    </source>
</evidence>
<keyword evidence="2 10" id="KW-0813">Transport</keyword>
<evidence type="ECO:0000256" key="10">
    <source>
        <dbReference type="PROSITE-ProRule" id="PRU01360"/>
    </source>
</evidence>
<dbReference type="InterPro" id="IPR037066">
    <property type="entry name" value="Plug_dom_sf"/>
</dbReference>
<evidence type="ECO:0000256" key="8">
    <source>
        <dbReference type="ARBA" id="ARBA00023170"/>
    </source>
</evidence>
<comment type="subcellular location">
    <subcellularLocation>
        <location evidence="1 10">Cell outer membrane</location>
        <topology evidence="1 10">Multi-pass membrane protein</topology>
    </subcellularLocation>
</comment>
<keyword evidence="8 15" id="KW-0675">Receptor</keyword>
<dbReference type="GO" id="GO:0015344">
    <property type="term" value="F:siderophore uptake transmembrane transporter activity"/>
    <property type="evidence" value="ECO:0007669"/>
    <property type="project" value="TreeGrafter"/>
</dbReference>
<evidence type="ECO:0000259" key="13">
    <source>
        <dbReference type="Pfam" id="PF00593"/>
    </source>
</evidence>
<dbReference type="Proteomes" id="UP000295807">
    <property type="component" value="Unassembled WGS sequence"/>
</dbReference>
<feature type="signal peptide" evidence="12">
    <location>
        <begin position="1"/>
        <end position="22"/>
    </location>
</feature>
<comment type="similarity">
    <text evidence="10 11">Belongs to the TonB-dependent receptor family.</text>
</comment>
<proteinExistence type="inferred from homology"/>
<feature type="domain" description="TonB-dependent receptor plug" evidence="14">
    <location>
        <begin position="48"/>
        <end position="154"/>
    </location>
</feature>
<evidence type="ECO:0000259" key="14">
    <source>
        <dbReference type="Pfam" id="PF07715"/>
    </source>
</evidence>
<keyword evidence="4 10" id="KW-0812">Transmembrane</keyword>
<evidence type="ECO:0000256" key="6">
    <source>
        <dbReference type="ARBA" id="ARBA00023077"/>
    </source>
</evidence>
<dbReference type="GO" id="GO:0044718">
    <property type="term" value="P:siderophore transmembrane transport"/>
    <property type="evidence" value="ECO:0007669"/>
    <property type="project" value="TreeGrafter"/>
</dbReference>
<keyword evidence="9 10" id="KW-0998">Cell outer membrane</keyword>
<dbReference type="EMBL" id="SMAD01000004">
    <property type="protein sequence ID" value="TCS87863.1"/>
    <property type="molecule type" value="Genomic_DNA"/>
</dbReference>
<dbReference type="PROSITE" id="PS52016">
    <property type="entry name" value="TONB_DEPENDENT_REC_3"/>
    <property type="match status" value="1"/>
</dbReference>
<evidence type="ECO:0000256" key="5">
    <source>
        <dbReference type="ARBA" id="ARBA00022729"/>
    </source>
</evidence>
<dbReference type="InterPro" id="IPR036942">
    <property type="entry name" value="Beta-barrel_TonB_sf"/>
</dbReference>
<dbReference type="SUPFAM" id="SSF56935">
    <property type="entry name" value="Porins"/>
    <property type="match status" value="1"/>
</dbReference>
<dbReference type="GO" id="GO:0009279">
    <property type="term" value="C:cell outer membrane"/>
    <property type="evidence" value="ECO:0007669"/>
    <property type="project" value="UniProtKB-SubCell"/>
</dbReference>
<name>A0A4R3KSM6_9SPHI</name>
<dbReference type="Pfam" id="PF07715">
    <property type="entry name" value="Plug"/>
    <property type="match status" value="1"/>
</dbReference>
<dbReference type="Pfam" id="PF00593">
    <property type="entry name" value="TonB_dep_Rec_b-barrel"/>
    <property type="match status" value="1"/>
</dbReference>
<evidence type="ECO:0000313" key="16">
    <source>
        <dbReference type="Proteomes" id="UP000295807"/>
    </source>
</evidence>
<evidence type="ECO:0000256" key="2">
    <source>
        <dbReference type="ARBA" id="ARBA00022448"/>
    </source>
</evidence>
<feature type="chain" id="PRO_5021012666" evidence="12">
    <location>
        <begin position="23"/>
        <end position="697"/>
    </location>
</feature>
<keyword evidence="6 11" id="KW-0798">TonB box</keyword>
<dbReference type="Gene3D" id="2.170.130.10">
    <property type="entry name" value="TonB-dependent receptor, plug domain"/>
    <property type="match status" value="1"/>
</dbReference>
<protein>
    <submittedName>
        <fullName evidence="15">Outer membrane receptor protein involved in Fe transport</fullName>
    </submittedName>
</protein>
<dbReference type="Gene3D" id="2.40.170.20">
    <property type="entry name" value="TonB-dependent receptor, beta-barrel domain"/>
    <property type="match status" value="1"/>
</dbReference>
<keyword evidence="16" id="KW-1185">Reference proteome</keyword>
<feature type="domain" description="TonB-dependent receptor-like beta-barrel" evidence="13">
    <location>
        <begin position="247"/>
        <end position="644"/>
    </location>
</feature>
<dbReference type="OrthoDB" id="9782587at2"/>
<keyword evidence="5 12" id="KW-0732">Signal</keyword>
<dbReference type="InterPro" id="IPR039426">
    <property type="entry name" value="TonB-dep_rcpt-like"/>
</dbReference>
<evidence type="ECO:0000256" key="11">
    <source>
        <dbReference type="RuleBase" id="RU003357"/>
    </source>
</evidence>
<evidence type="ECO:0000256" key="4">
    <source>
        <dbReference type="ARBA" id="ARBA00022692"/>
    </source>
</evidence>
<evidence type="ECO:0000256" key="7">
    <source>
        <dbReference type="ARBA" id="ARBA00023136"/>
    </source>
</evidence>
<comment type="caution">
    <text evidence="15">The sequence shown here is derived from an EMBL/GenBank/DDBJ whole genome shotgun (WGS) entry which is preliminary data.</text>
</comment>
<organism evidence="15 16">
    <name type="scientific">Anseongella ginsenosidimutans</name>
    <dbReference type="NCBI Taxonomy" id="496056"/>
    <lineage>
        <taxon>Bacteria</taxon>
        <taxon>Pseudomonadati</taxon>
        <taxon>Bacteroidota</taxon>
        <taxon>Sphingobacteriia</taxon>
        <taxon>Sphingobacteriales</taxon>
        <taxon>Sphingobacteriaceae</taxon>
        <taxon>Anseongella</taxon>
    </lineage>
</organism>
<dbReference type="InterPro" id="IPR000531">
    <property type="entry name" value="Beta-barrel_TonB"/>
</dbReference>
<evidence type="ECO:0000256" key="9">
    <source>
        <dbReference type="ARBA" id="ARBA00023237"/>
    </source>
</evidence>
<evidence type="ECO:0000313" key="15">
    <source>
        <dbReference type="EMBL" id="TCS87863.1"/>
    </source>
</evidence>
<keyword evidence="3 10" id="KW-1134">Transmembrane beta strand</keyword>
<keyword evidence="7 10" id="KW-0472">Membrane</keyword>
<accession>A0A4R3KSM6</accession>
<dbReference type="RefSeq" id="WP_132128942.1">
    <property type="nucleotide sequence ID" value="NZ_SMAD01000004.1"/>
</dbReference>
<evidence type="ECO:0000256" key="1">
    <source>
        <dbReference type="ARBA" id="ARBA00004571"/>
    </source>
</evidence>
<reference evidence="15 16" key="1">
    <citation type="submission" date="2019-03" db="EMBL/GenBank/DDBJ databases">
        <title>Genomic Encyclopedia of Type Strains, Phase IV (KMG-IV): sequencing the most valuable type-strain genomes for metagenomic binning, comparative biology and taxonomic classification.</title>
        <authorList>
            <person name="Goeker M."/>
        </authorList>
    </citation>
    <scope>NUCLEOTIDE SEQUENCE [LARGE SCALE GENOMIC DNA]</scope>
    <source>
        <strain evidence="15 16">DSM 21100</strain>
    </source>
</reference>
<evidence type="ECO:0000256" key="12">
    <source>
        <dbReference type="SAM" id="SignalP"/>
    </source>
</evidence>
<dbReference type="AlphaFoldDB" id="A0A4R3KSM6"/>
<sequence length="697" mass="78077">MSGYYLLPVFLLCASLCVQVQAQTPERAEIVDTLQGVVVTAGHLRKKRSEAPVAITQLTSQELSETRASTLDQVLNKASGVFMVNLGNEQHSMSIRQPLSYKSLFLYLEDGIPVRPAGIFNHNALIEMNMAALERIEVVKGPSSAIYGSEAIGGSINFLSGKAPVRPEMYFSMRGDNLGYKRMDLEAGGTFGKGRQGLQVNGYYAFRRHGLQEHSDFDKLALSLRSDVQISAGSKLTTTATLVNYMADMTGAIDSGQFFSRNYPSQHSFTYREVNAFRIRSTYDKRWARGQQSSFTLLYRNNLVGQNPSYRVRDNRNDPLSASGEINENTFQSYGGIFQHTMPLDFWNSRITGGFSLDDSPVHYLAEYIRIRRNESGRYIGYETADSMLTDYRVGMLNTALFAQWEASPLERLKIVATIRYDGFSYNYVNSLPPGAFSGAPDSRDRFSNLSPKLGLTYDLGRGRGLYANFSTGFVPPQVTELYRGVKVPVLEPSVYRNYELGGWLAFPGGNAEISLYRLEGSNEIISILSEEGTTENRNAGKTLHQGLEYTLNYRLPAGIKFRFGGTFARHSYVRYSEEDLRYDGKEMDAAPRWLSNSEVSWHPGFLKSLHIALEWQHMGNYYLDAANTEKYGGFDVMNFRIGANIRGIAAWIHIMNLTDELYATHAAKSAYGKRYSAGAPRAVSIGLGYRFNKNDN</sequence>
<dbReference type="InterPro" id="IPR012910">
    <property type="entry name" value="Plug_dom"/>
</dbReference>
<dbReference type="PANTHER" id="PTHR30069:SF29">
    <property type="entry name" value="HEMOGLOBIN AND HEMOGLOBIN-HAPTOGLOBIN-BINDING PROTEIN 1-RELATED"/>
    <property type="match status" value="1"/>
</dbReference>